<organism evidence="6 7">
    <name type="scientific">Trichomonascus ciferrii</name>
    <dbReference type="NCBI Taxonomy" id="44093"/>
    <lineage>
        <taxon>Eukaryota</taxon>
        <taxon>Fungi</taxon>
        <taxon>Dikarya</taxon>
        <taxon>Ascomycota</taxon>
        <taxon>Saccharomycotina</taxon>
        <taxon>Dipodascomycetes</taxon>
        <taxon>Dipodascales</taxon>
        <taxon>Trichomonascaceae</taxon>
        <taxon>Trichomonascus</taxon>
        <taxon>Trichomonascus ciferrii complex</taxon>
    </lineage>
</organism>
<dbReference type="Pfam" id="PF00782">
    <property type="entry name" value="DSPc"/>
    <property type="match status" value="1"/>
</dbReference>
<proteinExistence type="predicted"/>
<dbReference type="PANTHER" id="PTHR47550:SF1">
    <property type="entry name" value="DUAL SPECIFICITY PROTEIN PHOSPHATASE PPS1"/>
    <property type="match status" value="1"/>
</dbReference>
<evidence type="ECO:0000256" key="1">
    <source>
        <dbReference type="ARBA" id="ARBA00022801"/>
    </source>
</evidence>
<dbReference type="GO" id="GO:0005634">
    <property type="term" value="C:nucleus"/>
    <property type="evidence" value="ECO:0007669"/>
    <property type="project" value="GOC"/>
</dbReference>
<dbReference type="FunFam" id="3.90.190.10:FF:000110">
    <property type="entry name" value="PPS1p Protein phosphatase"/>
    <property type="match status" value="1"/>
</dbReference>
<dbReference type="PROSITE" id="PS50054">
    <property type="entry name" value="TYR_PHOSPHATASE_DUAL"/>
    <property type="match status" value="1"/>
</dbReference>
<dbReference type="InterPro" id="IPR029021">
    <property type="entry name" value="Prot-tyrosine_phosphatase-like"/>
</dbReference>
<feature type="domain" description="Tyrosine-protein phosphatase" evidence="4">
    <location>
        <begin position="583"/>
        <end position="740"/>
    </location>
</feature>
<evidence type="ECO:0000313" key="7">
    <source>
        <dbReference type="Proteomes" id="UP000761534"/>
    </source>
</evidence>
<accession>A0A642UNP4</accession>
<feature type="domain" description="Tyrosine specific protein phosphatases" evidence="5">
    <location>
        <begin position="655"/>
        <end position="727"/>
    </location>
</feature>
<dbReference type="GO" id="GO:0033260">
    <property type="term" value="P:nuclear DNA replication"/>
    <property type="evidence" value="ECO:0007669"/>
    <property type="project" value="InterPro"/>
</dbReference>
<dbReference type="InterPro" id="IPR000340">
    <property type="entry name" value="Dual-sp_phosphatase_cat-dom"/>
</dbReference>
<keyword evidence="2" id="KW-0904">Protein phosphatase</keyword>
<protein>
    <submittedName>
        <fullName evidence="6">Uncharacterized protein</fullName>
    </submittedName>
</protein>
<dbReference type="CDD" id="cd14516">
    <property type="entry name" value="DSP_fungal_PPS1"/>
    <property type="match status" value="1"/>
</dbReference>
<dbReference type="AlphaFoldDB" id="A0A642UNP4"/>
<dbReference type="Gene3D" id="3.90.190.10">
    <property type="entry name" value="Protein tyrosine phosphatase superfamily"/>
    <property type="match status" value="1"/>
</dbReference>
<feature type="region of interest" description="Disordered" evidence="3">
    <location>
        <begin position="1"/>
        <end position="87"/>
    </location>
</feature>
<dbReference type="PROSITE" id="PS00383">
    <property type="entry name" value="TYR_PHOSPHATASE_1"/>
    <property type="match status" value="1"/>
</dbReference>
<reference evidence="6" key="1">
    <citation type="journal article" date="2019" name="G3 (Bethesda)">
        <title>Genome Assemblies of Two Rare Opportunistic Yeast Pathogens: Diutina rugosa (syn. Candida rugosa) and Trichomonascus ciferrii (syn. Candida ciferrii).</title>
        <authorList>
            <person name="Mixao V."/>
            <person name="Saus E."/>
            <person name="Hansen A.P."/>
            <person name="Lass-Florl C."/>
            <person name="Gabaldon T."/>
        </authorList>
    </citation>
    <scope>NUCLEOTIDE SEQUENCE</scope>
    <source>
        <strain evidence="6">CBS 4856</strain>
    </source>
</reference>
<comment type="caution">
    <text evidence="6">The sequence shown here is derived from an EMBL/GenBank/DDBJ whole genome shotgun (WGS) entry which is preliminary data.</text>
</comment>
<dbReference type="OrthoDB" id="273181at2759"/>
<evidence type="ECO:0000313" key="6">
    <source>
        <dbReference type="EMBL" id="KAA8902537.1"/>
    </source>
</evidence>
<dbReference type="InterPro" id="IPR053239">
    <property type="entry name" value="Dual_spec_PTase"/>
</dbReference>
<evidence type="ECO:0000256" key="2">
    <source>
        <dbReference type="ARBA" id="ARBA00022912"/>
    </source>
</evidence>
<sequence length="767" mass="86291">MATGGAEPNVTNESSSITINKRSISDSNMLTLSSPTLPAANGSNSATTTPPGSPSESNTFTPFSAGELPPSPSLDSKESLDEDEEEAAPRVLKVRGWLPEDQRIGLISANTLTDVIDGHYSSPLPEVDAVFPWLHGLHPRNISQRAFLDPLKRYRDRPFSAQNFLSDIKAPMGVRGLMIVRVGDVHNRHGSLVGSVTPEEILARSDDNNKFIPHFLFLDPEEGICLRNFQIQVAKWACISDMAIYIPDFANDKPLAICLARKIADAQEKFRQQHPYVPKYSTYLVDDTMDQILKVAPHIVAVPPSSCEYDEDELRLKNWDSNFLFHERVEMSMMSSASPIGEDGDSTVWLGNTVDFETFVEYYHRSGYEDDTIKTRNWATFVECFDGAQLPSVEILHQYIHEAQTLLNLEQQQGRGATKKSTEKELTPLSIQFPCSGALSLACCTDDDFLSIVSLCHLLYLRSKVKYKGRNAGVLIYCNDGYTETSLLALAYLIYSTGSQTPQAWLDLHVTYGRPFFCFPCDVVLLLALGPVLRKYSPALGGSRQLLEDHKSVKEDMNDIYADNNGDPFKSTEPWFSKLDGSLPSRILPHMYLGSLIHAENPELLAKLGIKRILSVGETLTWMNYDTSETNLYDHPYDGINQLMYMDNIQDDGVDALMDSLTRCLEFLDEGYQLDQPTLVHCRVGVSRSATVCIAEVMKRLGVGLPRAYLFVRVRRLNVIIQPNLRFMFELVKWEELHRKCGEGWLREVDWHILCREIAIMNKAYIT</sequence>
<dbReference type="VEuPathDB" id="FungiDB:TRICI_005898"/>
<dbReference type="SMART" id="SM00195">
    <property type="entry name" value="DSPc"/>
    <property type="match status" value="1"/>
</dbReference>
<dbReference type="InterPro" id="IPR047949">
    <property type="entry name" value="PPS1_DSP"/>
</dbReference>
<dbReference type="SUPFAM" id="SSF52799">
    <property type="entry name" value="(Phosphotyrosine protein) phosphatases II"/>
    <property type="match status" value="2"/>
</dbReference>
<dbReference type="Proteomes" id="UP000761534">
    <property type="component" value="Unassembled WGS sequence"/>
</dbReference>
<dbReference type="InterPro" id="IPR016130">
    <property type="entry name" value="Tyr_Pase_AS"/>
</dbReference>
<dbReference type="GO" id="GO:0008138">
    <property type="term" value="F:protein tyrosine/serine/threonine phosphatase activity"/>
    <property type="evidence" value="ECO:0007669"/>
    <property type="project" value="InterPro"/>
</dbReference>
<dbReference type="PANTHER" id="PTHR47550">
    <property type="entry name" value="DUAL SPECIFICITY PROTEIN PHOSPHATASE PPS1"/>
    <property type="match status" value="1"/>
</dbReference>
<dbReference type="InterPro" id="IPR020422">
    <property type="entry name" value="TYR_PHOSPHATASE_DUAL_dom"/>
</dbReference>
<evidence type="ECO:0000259" key="5">
    <source>
        <dbReference type="PROSITE" id="PS50056"/>
    </source>
</evidence>
<gene>
    <name evidence="6" type="ORF">TRICI_005898</name>
</gene>
<dbReference type="InterPro" id="IPR000387">
    <property type="entry name" value="Tyr_Pase_dom"/>
</dbReference>
<dbReference type="PROSITE" id="PS50056">
    <property type="entry name" value="TYR_PHOSPHATASE_2"/>
    <property type="match status" value="1"/>
</dbReference>
<evidence type="ECO:0000259" key="4">
    <source>
        <dbReference type="PROSITE" id="PS50054"/>
    </source>
</evidence>
<feature type="compositionally biased region" description="Polar residues" evidence="3">
    <location>
        <begin position="9"/>
        <end position="62"/>
    </location>
</feature>
<keyword evidence="1" id="KW-0378">Hydrolase</keyword>
<dbReference type="EMBL" id="SWFS01000466">
    <property type="protein sequence ID" value="KAA8902537.1"/>
    <property type="molecule type" value="Genomic_DNA"/>
</dbReference>
<name>A0A642UNP4_9ASCO</name>
<keyword evidence="7" id="KW-1185">Reference proteome</keyword>
<evidence type="ECO:0000256" key="3">
    <source>
        <dbReference type="SAM" id="MobiDB-lite"/>
    </source>
</evidence>